<keyword evidence="1" id="KW-0233">DNA recombination</keyword>
<dbReference type="Pfam" id="PF21530">
    <property type="entry name" value="Pif1_2B_dom"/>
    <property type="match status" value="1"/>
</dbReference>
<dbReference type="CDD" id="cd18809">
    <property type="entry name" value="SF1_C_RecD"/>
    <property type="match status" value="1"/>
</dbReference>
<dbReference type="GO" id="GO:0043139">
    <property type="term" value="F:5'-3' DNA helicase activity"/>
    <property type="evidence" value="ECO:0007669"/>
    <property type="project" value="UniProtKB-EC"/>
</dbReference>
<name>A0AAE1I668_9NEOP</name>
<keyword evidence="1" id="KW-0547">Nucleotide-binding</keyword>
<evidence type="ECO:0000259" key="5">
    <source>
        <dbReference type="Pfam" id="PF20209"/>
    </source>
</evidence>
<keyword evidence="1" id="KW-0378">Hydrolase</keyword>
<feature type="compositionally biased region" description="Polar residues" evidence="2">
    <location>
        <begin position="50"/>
        <end position="66"/>
    </location>
</feature>
<dbReference type="EMBL" id="JAHWGI010001444">
    <property type="protein sequence ID" value="KAK3933385.1"/>
    <property type="molecule type" value="Genomic_DNA"/>
</dbReference>
<accession>A0AAE1I668</accession>
<proteinExistence type="inferred from homology"/>
<feature type="domain" description="Helitron helicase-like" evidence="4">
    <location>
        <begin position="353"/>
        <end position="544"/>
    </location>
</feature>
<comment type="catalytic activity">
    <reaction evidence="1">
        <text>ATP + H2O = ADP + phosphate + H(+)</text>
        <dbReference type="Rhea" id="RHEA:13065"/>
        <dbReference type="ChEBI" id="CHEBI:15377"/>
        <dbReference type="ChEBI" id="CHEBI:15378"/>
        <dbReference type="ChEBI" id="CHEBI:30616"/>
        <dbReference type="ChEBI" id="CHEBI:43474"/>
        <dbReference type="ChEBI" id="CHEBI:456216"/>
        <dbReference type="EC" id="5.6.2.3"/>
    </reaction>
</comment>
<feature type="compositionally biased region" description="Polar residues" evidence="2">
    <location>
        <begin position="1688"/>
        <end position="1725"/>
    </location>
</feature>
<feature type="compositionally biased region" description="Low complexity" evidence="2">
    <location>
        <begin position="1726"/>
        <end position="1782"/>
    </location>
</feature>
<dbReference type="InterPro" id="IPR025476">
    <property type="entry name" value="Helitron_helicase-like"/>
</dbReference>
<comment type="similarity">
    <text evidence="1">Belongs to the helicase family.</text>
</comment>
<keyword evidence="1" id="KW-0234">DNA repair</keyword>
<gene>
    <name evidence="7" type="ORF">KUF71_017974</name>
</gene>
<evidence type="ECO:0000313" key="7">
    <source>
        <dbReference type="EMBL" id="KAK3933385.1"/>
    </source>
</evidence>
<feature type="compositionally biased region" description="Low complexity" evidence="2">
    <location>
        <begin position="1471"/>
        <end position="1499"/>
    </location>
</feature>
<comment type="caution">
    <text evidence="7">The sequence shown here is derived from an EMBL/GenBank/DDBJ whole genome shotgun (WGS) entry which is preliminary data.</text>
</comment>
<evidence type="ECO:0000259" key="4">
    <source>
        <dbReference type="Pfam" id="PF14214"/>
    </source>
</evidence>
<dbReference type="InterPro" id="IPR046700">
    <property type="entry name" value="DUF6570"/>
</dbReference>
<feature type="domain" description="DNA helicase Pif1-like 2B" evidence="6">
    <location>
        <begin position="1286"/>
        <end position="1321"/>
    </location>
</feature>
<organism evidence="7 8">
    <name type="scientific">Frankliniella fusca</name>
    <dbReference type="NCBI Taxonomy" id="407009"/>
    <lineage>
        <taxon>Eukaryota</taxon>
        <taxon>Metazoa</taxon>
        <taxon>Ecdysozoa</taxon>
        <taxon>Arthropoda</taxon>
        <taxon>Hexapoda</taxon>
        <taxon>Insecta</taxon>
        <taxon>Pterygota</taxon>
        <taxon>Neoptera</taxon>
        <taxon>Paraneoptera</taxon>
        <taxon>Thysanoptera</taxon>
        <taxon>Terebrantia</taxon>
        <taxon>Thripoidea</taxon>
        <taxon>Thripidae</taxon>
        <taxon>Frankliniella</taxon>
    </lineage>
</organism>
<dbReference type="Pfam" id="PF05970">
    <property type="entry name" value="PIF1"/>
    <property type="match status" value="1"/>
</dbReference>
<dbReference type="GO" id="GO:0006281">
    <property type="term" value="P:DNA repair"/>
    <property type="evidence" value="ECO:0007669"/>
    <property type="project" value="UniProtKB-KW"/>
</dbReference>
<comment type="cofactor">
    <cofactor evidence="1">
        <name>Mg(2+)</name>
        <dbReference type="ChEBI" id="CHEBI:18420"/>
    </cofactor>
</comment>
<evidence type="ECO:0000259" key="3">
    <source>
        <dbReference type="Pfam" id="PF05970"/>
    </source>
</evidence>
<keyword evidence="1" id="KW-0067">ATP-binding</keyword>
<feature type="compositionally biased region" description="Polar residues" evidence="2">
    <location>
        <begin position="1500"/>
        <end position="1510"/>
    </location>
</feature>
<evidence type="ECO:0000256" key="1">
    <source>
        <dbReference type="RuleBase" id="RU363044"/>
    </source>
</evidence>
<feature type="domain" description="DNA helicase Pif1-like DEAD-box helicase" evidence="3">
    <location>
        <begin position="1021"/>
        <end position="1197"/>
    </location>
</feature>
<feature type="compositionally biased region" description="Basic residues" evidence="2">
    <location>
        <begin position="1581"/>
        <end position="1592"/>
    </location>
</feature>
<keyword evidence="1" id="KW-0227">DNA damage</keyword>
<dbReference type="EC" id="5.6.2.3" evidence="1"/>
<keyword evidence="8" id="KW-1185">Reference proteome</keyword>
<evidence type="ECO:0000313" key="8">
    <source>
        <dbReference type="Proteomes" id="UP001219518"/>
    </source>
</evidence>
<dbReference type="SUPFAM" id="SSF52540">
    <property type="entry name" value="P-loop containing nucleoside triphosphate hydrolases"/>
    <property type="match status" value="2"/>
</dbReference>
<feature type="compositionally biased region" description="Basic and acidic residues" evidence="2">
    <location>
        <begin position="1"/>
        <end position="18"/>
    </location>
</feature>
<reference evidence="7" key="2">
    <citation type="journal article" date="2023" name="BMC Genomics">
        <title>Pest status, molecular evolution, and epigenetic factors derived from the genome assembly of Frankliniella fusca, a thysanopteran phytovirus vector.</title>
        <authorList>
            <person name="Catto M.A."/>
            <person name="Labadie P.E."/>
            <person name="Jacobson A.L."/>
            <person name="Kennedy G.G."/>
            <person name="Srinivasan R."/>
            <person name="Hunt B.G."/>
        </authorList>
    </citation>
    <scope>NUCLEOTIDE SEQUENCE</scope>
    <source>
        <strain evidence="7">PL_HMW_Pooled</strain>
    </source>
</reference>
<dbReference type="GO" id="GO:0016787">
    <property type="term" value="F:hydrolase activity"/>
    <property type="evidence" value="ECO:0007669"/>
    <property type="project" value="UniProtKB-KW"/>
</dbReference>
<dbReference type="InterPro" id="IPR049163">
    <property type="entry name" value="Pif1-like_2B_dom"/>
</dbReference>
<dbReference type="GO" id="GO:0000723">
    <property type="term" value="P:telomere maintenance"/>
    <property type="evidence" value="ECO:0007669"/>
    <property type="project" value="InterPro"/>
</dbReference>
<feature type="region of interest" description="Disordered" evidence="2">
    <location>
        <begin position="1"/>
        <end position="66"/>
    </location>
</feature>
<feature type="region of interest" description="Disordered" evidence="2">
    <location>
        <begin position="1688"/>
        <end position="1798"/>
    </location>
</feature>
<feature type="compositionally biased region" description="Basic residues" evidence="2">
    <location>
        <begin position="1513"/>
        <end position="1524"/>
    </location>
</feature>
<dbReference type="Pfam" id="PF14214">
    <property type="entry name" value="Helitron_like_N"/>
    <property type="match status" value="1"/>
</dbReference>
<reference evidence="7" key="1">
    <citation type="submission" date="2021-07" db="EMBL/GenBank/DDBJ databases">
        <authorList>
            <person name="Catto M.A."/>
            <person name="Jacobson A."/>
            <person name="Kennedy G."/>
            <person name="Labadie P."/>
            <person name="Hunt B.G."/>
            <person name="Srinivasan R."/>
        </authorList>
    </citation>
    <scope>NUCLEOTIDE SEQUENCE</scope>
    <source>
        <strain evidence="7">PL_HMW_Pooled</strain>
        <tissue evidence="7">Head</tissue>
    </source>
</reference>
<dbReference type="Pfam" id="PF20209">
    <property type="entry name" value="DUF6570"/>
    <property type="match status" value="1"/>
</dbReference>
<evidence type="ECO:0000259" key="6">
    <source>
        <dbReference type="Pfam" id="PF21530"/>
    </source>
</evidence>
<dbReference type="InterPro" id="IPR010285">
    <property type="entry name" value="DNA_helicase_pif1-like_DEAD"/>
</dbReference>
<feature type="compositionally biased region" description="Low complexity" evidence="2">
    <location>
        <begin position="1594"/>
        <end position="1615"/>
    </location>
</feature>
<dbReference type="Proteomes" id="UP001219518">
    <property type="component" value="Unassembled WGS sequence"/>
</dbReference>
<evidence type="ECO:0000256" key="2">
    <source>
        <dbReference type="SAM" id="MobiDB-lite"/>
    </source>
</evidence>
<feature type="domain" description="DUF6570" evidence="5">
    <location>
        <begin position="139"/>
        <end position="250"/>
    </location>
</feature>
<dbReference type="InterPro" id="IPR027417">
    <property type="entry name" value="P-loop_NTPase"/>
</dbReference>
<dbReference type="PANTHER" id="PTHR47642">
    <property type="entry name" value="ATP-DEPENDENT DNA HELICASE"/>
    <property type="match status" value="1"/>
</dbReference>
<dbReference type="InterPro" id="IPR051055">
    <property type="entry name" value="PIF1_helicase"/>
</dbReference>
<keyword evidence="1 7" id="KW-0347">Helicase</keyword>
<dbReference type="Gene3D" id="3.40.50.300">
    <property type="entry name" value="P-loop containing nucleotide triphosphate hydrolases"/>
    <property type="match status" value="1"/>
</dbReference>
<sequence length="1907" mass="217605">MGNQKDSDERRKQRERDKFKKRKRRANMTEDQLEKKRAYDRDRYKRRKMQSSVQNDSVASDPTTSQFNDFQSERLRILDFKKKIERDKATYGVETENLIFEKKLDNLNIVECKECDTFYWNNHNTCYCHKHSDMVKELLTIGNIPEELQGLSYVEELLISKIHPMISVYRLRGGQYAYKGNVINFRQDVATFCNQLPHAVCVLNGLLSVCCNTPCFHEDFLIRRNKVSIALHWLKQNNVYYHDIVIDLDAILKLPDHGYFERKVNSAEDDKMVDSSYDTMDSEEIDRVVVPGVIDLSTDDKISHALKWPKISSDPVNEFNTRGYIAQAFPVLFPYGRGDYLDVKKKKVTARVYFQYLMQKCDRRFSKHKLFPYFALNSILRWEALSLGMLYMKKKPELKELNIEHLKDMVSANMRLPKSIMLYSSSLRGSKAYWMSRTYELDAMVDRFNLPTIFFSISAADCHWPRQFEILLTATNIDDCNVSQLTEKQRRTILIDNADLCADYFYESIRIFVVEVLVPFLKAYEYWFRFEWQMRGVGHIHGVLWLTDAPAVIDFENMSETEKGNVINYFSSLISAWNPNCQYVVTASHPCRIKISQVENATEDLAALVNTVQRHKCSTYCLKKMKNVKDKEGETLKCRHNFPHKLQDVSTIEKNDRGHLEFFPMRNDPTVNKFSQLFLPIIRSNHDFTAILTYNGFVRYISKYATKGEVKSRDLLKILKEIVFKSDAEESVKTVIQKLFINLAADRDYSFQEVIHILKGHKLYESSRTFIVLNLSESEWQPKCDLSLLSSEDKSSGITEKENIQDTFSLYSARPKKYENMTLLQSMRWFNIKTFKKYQKEHVVRILPRFREQVDSSVSEAIWRQNALLNIPWRDYNSLQVHDSWQLTCQSHQVTLDMFPYNVSIAEPDISDDEHDEDNEMGISHDDWMKICEMDGEIMDEHQTTELGKRPIDISYPWSDNICDDYYCDLLLNFVAKSRKNENINKVSISLPTLSPDQKHVMAILNRQIEFCKNSTNSNLKIPRLIICEGFAGSGKSILLQSMVQTIESELGLGSALVLAPTGSSALHVNGQTIHSALRLNWRELANMPDLKGESLFKWREKYQNVKFVFIEEYSMVGCKLMFVVHKRLCQLTENINSFGNLIVWFMGNIRQLPPVADTPWYKEDLTSASAAVVAGSLLYRDITLVCFLNSQLRQTNLQYLKCLENVSVGKLSIPDNILLKNRFRTKNEIEEDHDFDSAVHIYSRRKDVDIYNISKLKAENKPVLIIESENSSRYARSCSSDQALGLPKKLLLSIGCRVMLKRNLWIDGGLVNGSLGTVIDIVYQSSSDDSPICIIVKFDYYTGPVLPNGGVPIVKYTNSWYSKNILCSRVMFPLTLAYAVTIYRSQGLTLPKVVLHITGKEMAAGEFYVGLSRVKSPLDIYIVYEGILNDCPLFNLNSDIYQEKILAEEKLMLKASRANSSISSTYINDEPSNTNPTTSTQPETHPSSNSSQPAPLSSEESVPSTSTAPEQKRRKTNRCKRGSNRSQAQNSGTSSSAETPSTSATTSTPPETDPFPSSSQSPPLSSMESIPSTSTANEQKRRKRNRSKRGSNRNESQNSGPSSSSESPSTSSAAEPERKRRRRNTSTRRNRKNMTPPQSNHNLEEAGGEGSRLLRISVFNRLNGVDGQVYARNRPRFVHWSSDTEIANHAPSTSTPRSAVNPENTQVLETSTANPENNTPDNTQTSVNSSPDTDNTNSDTSSPSSSTSPPSSTTSSPSSSNSSASSSTSSGPAASTSSQNSENPGTSSDSNSTEGNFRERFNRRNQRVIPLRHASELIVGQVYVVLNIQRVNTRFGSSLRAEIVDERSPVGRSFLYLPTRFRDTSEEDLRQMNDAAALGQLFLIYRGRIELHNYMHAIEFGYMRDL</sequence>
<feature type="compositionally biased region" description="Basic and acidic residues" evidence="2">
    <location>
        <begin position="32"/>
        <end position="43"/>
    </location>
</feature>
<feature type="region of interest" description="Disordered" evidence="2">
    <location>
        <begin position="1464"/>
        <end position="1650"/>
    </location>
</feature>
<protein>
    <recommendedName>
        <fullName evidence="1">ATP-dependent DNA helicase</fullName>
        <ecNumber evidence="1">5.6.2.3</ecNumber>
    </recommendedName>
</protein>
<dbReference type="GO" id="GO:0005524">
    <property type="term" value="F:ATP binding"/>
    <property type="evidence" value="ECO:0007669"/>
    <property type="project" value="UniProtKB-KW"/>
</dbReference>
<feature type="compositionally biased region" description="Basic residues" evidence="2">
    <location>
        <begin position="1620"/>
        <end position="1633"/>
    </location>
</feature>
<dbReference type="GO" id="GO:0006310">
    <property type="term" value="P:DNA recombination"/>
    <property type="evidence" value="ECO:0007669"/>
    <property type="project" value="UniProtKB-KW"/>
</dbReference>
<feature type="compositionally biased region" description="Polar residues" evidence="2">
    <location>
        <begin position="1783"/>
        <end position="1796"/>
    </location>
</feature>
<feature type="compositionally biased region" description="Low complexity" evidence="2">
    <location>
        <begin position="1534"/>
        <end position="1570"/>
    </location>
</feature>